<keyword evidence="1" id="KW-0175">Coiled coil</keyword>
<name>A0CBJ6_PARTE</name>
<organism evidence="2 3">
    <name type="scientific">Paramecium tetraurelia</name>
    <dbReference type="NCBI Taxonomy" id="5888"/>
    <lineage>
        <taxon>Eukaryota</taxon>
        <taxon>Sar</taxon>
        <taxon>Alveolata</taxon>
        <taxon>Ciliophora</taxon>
        <taxon>Intramacronucleata</taxon>
        <taxon>Oligohymenophorea</taxon>
        <taxon>Peniculida</taxon>
        <taxon>Parameciidae</taxon>
        <taxon>Paramecium</taxon>
    </lineage>
</organism>
<dbReference type="KEGG" id="ptm:GSPATT00036946001"/>
<dbReference type="InParanoid" id="A0CBJ6"/>
<dbReference type="OMA" id="DQENTNI"/>
<gene>
    <name evidence="2" type="ORF">GSPATT00036946001</name>
</gene>
<evidence type="ECO:0000313" key="3">
    <source>
        <dbReference type="Proteomes" id="UP000000600"/>
    </source>
</evidence>
<feature type="coiled-coil region" evidence="1">
    <location>
        <begin position="289"/>
        <end position="316"/>
    </location>
</feature>
<evidence type="ECO:0000313" key="2">
    <source>
        <dbReference type="EMBL" id="CAK68163.1"/>
    </source>
</evidence>
<feature type="coiled-coil region" evidence="1">
    <location>
        <begin position="34"/>
        <end position="68"/>
    </location>
</feature>
<dbReference type="EMBL" id="CT868057">
    <property type="protein sequence ID" value="CAK68163.1"/>
    <property type="molecule type" value="Genomic_DNA"/>
</dbReference>
<keyword evidence="3" id="KW-1185">Reference proteome</keyword>
<protein>
    <submittedName>
        <fullName evidence="2">Uncharacterized protein</fullName>
    </submittedName>
</protein>
<evidence type="ECO:0000256" key="1">
    <source>
        <dbReference type="SAM" id="Coils"/>
    </source>
</evidence>
<dbReference type="HOGENOM" id="CLU_621827_0_0_1"/>
<dbReference type="AlphaFoldDB" id="A0CBJ6"/>
<feature type="coiled-coil region" evidence="1">
    <location>
        <begin position="117"/>
        <end position="144"/>
    </location>
</feature>
<dbReference type="OrthoDB" id="10436297at2759"/>
<dbReference type="GeneID" id="5021345"/>
<sequence length="441" mass="52390">MNNSKYQTSLARQLELLTQNEKAALFYLQNDYNKEELVKLALNLQQTILQEQNEKLNLQKQISNLKATSQESEMSQQGKIAISKFDKLCIEYERLYEANQKISKEHLMIEVKNKELIESLKKQKDEADKRLFKYQEDILKAQDQQRIPFPQNTKYEQEFKKFTEHFLNISTNCSITSDLCQKLIESKQRGQEEVEILLSKIEGIKGVIEDLNQQYVHFRAKNKVTDIQVDNVLKNHQSLLQLNQMIMKNFQQILIQMKIDFDKQDKKNWILEQEVIKLKEYVKNISETCQNLIDENKEILQSLKRVQNQLIDQENTNITINSYHRFKETLKLLNEEFYQILLLFSSQGLTISQMQLRFQNQYDVIAIIDNQKQLLLGNSPSNCEQLILILDRFKNFFNSLKQYIDDQNQLIDVFQIQDDFFSCYEKVIRKLSENENPQLQL</sequence>
<dbReference type="Proteomes" id="UP000000600">
    <property type="component" value="Unassembled WGS sequence"/>
</dbReference>
<accession>A0CBJ6</accession>
<dbReference type="RefSeq" id="XP_001435560.1">
    <property type="nucleotide sequence ID" value="XM_001435523.1"/>
</dbReference>
<reference evidence="2 3" key="1">
    <citation type="journal article" date="2006" name="Nature">
        <title>Global trends of whole-genome duplications revealed by the ciliate Paramecium tetraurelia.</title>
        <authorList>
            <consortium name="Genoscope"/>
            <person name="Aury J.-M."/>
            <person name="Jaillon O."/>
            <person name="Duret L."/>
            <person name="Noel B."/>
            <person name="Jubin C."/>
            <person name="Porcel B.M."/>
            <person name="Segurens B."/>
            <person name="Daubin V."/>
            <person name="Anthouard V."/>
            <person name="Aiach N."/>
            <person name="Arnaiz O."/>
            <person name="Billaut A."/>
            <person name="Beisson J."/>
            <person name="Blanc I."/>
            <person name="Bouhouche K."/>
            <person name="Camara F."/>
            <person name="Duharcourt S."/>
            <person name="Guigo R."/>
            <person name="Gogendeau D."/>
            <person name="Katinka M."/>
            <person name="Keller A.-M."/>
            <person name="Kissmehl R."/>
            <person name="Klotz C."/>
            <person name="Koll F."/>
            <person name="Le Moue A."/>
            <person name="Lepere C."/>
            <person name="Malinsky S."/>
            <person name="Nowacki M."/>
            <person name="Nowak J.K."/>
            <person name="Plattner H."/>
            <person name="Poulain J."/>
            <person name="Ruiz F."/>
            <person name="Serrano V."/>
            <person name="Zagulski M."/>
            <person name="Dessen P."/>
            <person name="Betermier M."/>
            <person name="Weissenbach J."/>
            <person name="Scarpelli C."/>
            <person name="Schachter V."/>
            <person name="Sperling L."/>
            <person name="Meyer E."/>
            <person name="Cohen J."/>
            <person name="Wincker P."/>
        </authorList>
    </citation>
    <scope>NUCLEOTIDE SEQUENCE [LARGE SCALE GENOMIC DNA]</scope>
    <source>
        <strain evidence="2 3">Stock d4-2</strain>
    </source>
</reference>
<proteinExistence type="predicted"/>